<protein>
    <submittedName>
        <fullName evidence="1">Uncharacterized protein</fullName>
    </submittedName>
</protein>
<dbReference type="EMBL" id="CP009933">
    <property type="protein sequence ID" value="AKA69694.1"/>
    <property type="molecule type" value="Genomic_DNA"/>
</dbReference>
<sequence>MDYNLAQVEKYLKDNYNMHLGENKIISKKLMKQLNRKNLIARSARCVYLVDNLIIKTSSDSTLNGLPFGAEQCINEFNLYHSEDGSIMPFKKILCPVYAIYKSKFIYLTIHKPVVPLAKNDDCPDTIYSHIKEGNSFANSNAFLSLLDSFKENLVFESAAVQHEFSKLSTFGYDENRELCILDYGIY</sequence>
<dbReference type="HOGENOM" id="CLU_1452102_0_0_9"/>
<reference evidence="1 2" key="1">
    <citation type="journal article" date="2015" name="J. Biotechnol.">
        <title>Complete genome sequence of a malodorant-producing acetogen, Clostridium scatologenes ATCC 25775(T).</title>
        <authorList>
            <person name="Zhu Z."/>
            <person name="Guo T."/>
            <person name="Zheng H."/>
            <person name="Song T."/>
            <person name="Ouyang P."/>
            <person name="Xie J."/>
        </authorList>
    </citation>
    <scope>NUCLEOTIDE SEQUENCE [LARGE SCALE GENOMIC DNA]</scope>
    <source>
        <strain evidence="1 2">ATCC 25775</strain>
    </source>
</reference>
<dbReference type="KEGG" id="csq:CSCA_2569"/>
<name>A0A0E3M9J9_CLOSL</name>
<gene>
    <name evidence="1" type="ORF">CSCA_2569</name>
</gene>
<accession>A0A0E3M9J9</accession>
<dbReference type="Proteomes" id="UP000033115">
    <property type="component" value="Chromosome"/>
</dbReference>
<evidence type="ECO:0000313" key="2">
    <source>
        <dbReference type="Proteomes" id="UP000033115"/>
    </source>
</evidence>
<dbReference type="AlphaFoldDB" id="A0A0E3M9J9"/>
<dbReference type="RefSeq" id="WP_029161702.1">
    <property type="nucleotide sequence ID" value="NZ_CP009933.1"/>
</dbReference>
<organism evidence="1 2">
    <name type="scientific">Clostridium scatologenes</name>
    <dbReference type="NCBI Taxonomy" id="1548"/>
    <lineage>
        <taxon>Bacteria</taxon>
        <taxon>Bacillati</taxon>
        <taxon>Bacillota</taxon>
        <taxon>Clostridia</taxon>
        <taxon>Eubacteriales</taxon>
        <taxon>Clostridiaceae</taxon>
        <taxon>Clostridium</taxon>
    </lineage>
</organism>
<evidence type="ECO:0000313" key="1">
    <source>
        <dbReference type="EMBL" id="AKA69694.1"/>
    </source>
</evidence>
<keyword evidence="2" id="KW-1185">Reference proteome</keyword>
<proteinExistence type="predicted"/>